<protein>
    <submittedName>
        <fullName evidence="2">Uncharacterized protein</fullName>
    </submittedName>
</protein>
<organism evidence="2 3">
    <name type="scientific">Streblomastix strix</name>
    <dbReference type="NCBI Taxonomy" id="222440"/>
    <lineage>
        <taxon>Eukaryota</taxon>
        <taxon>Metamonada</taxon>
        <taxon>Preaxostyla</taxon>
        <taxon>Oxymonadida</taxon>
        <taxon>Streblomastigidae</taxon>
        <taxon>Streblomastix</taxon>
    </lineage>
</organism>
<keyword evidence="1" id="KW-1133">Transmembrane helix</keyword>
<reference evidence="2 3" key="1">
    <citation type="submission" date="2019-03" db="EMBL/GenBank/DDBJ databases">
        <title>Single cell metagenomics reveals metabolic interactions within the superorganism composed of flagellate Streblomastix strix and complex community of Bacteroidetes bacteria on its surface.</title>
        <authorList>
            <person name="Treitli S.C."/>
            <person name="Kolisko M."/>
            <person name="Husnik F."/>
            <person name="Keeling P."/>
            <person name="Hampl V."/>
        </authorList>
    </citation>
    <scope>NUCLEOTIDE SEQUENCE [LARGE SCALE GENOMIC DNA]</scope>
    <source>
        <strain evidence="2">ST1C</strain>
    </source>
</reference>
<keyword evidence="1" id="KW-0472">Membrane</keyword>
<comment type="caution">
    <text evidence="2">The sequence shown here is derived from an EMBL/GenBank/DDBJ whole genome shotgun (WGS) entry which is preliminary data.</text>
</comment>
<name>A0A5J4XBM1_9EUKA</name>
<dbReference type="EMBL" id="SNRW01000048">
    <property type="protein sequence ID" value="KAA6403899.1"/>
    <property type="molecule type" value="Genomic_DNA"/>
</dbReference>
<keyword evidence="1" id="KW-0812">Transmembrane</keyword>
<proteinExistence type="predicted"/>
<gene>
    <name evidence="2" type="ORF">EZS28_000569</name>
</gene>
<sequence>MVDNPLARRELRLVRIEVQVIIQKIIQVIAGSYVLALVIALVVLESVAQSEACVVITSPANMPINASNLYEKMD</sequence>
<dbReference type="Proteomes" id="UP000324800">
    <property type="component" value="Unassembled WGS sequence"/>
</dbReference>
<evidence type="ECO:0000256" key="1">
    <source>
        <dbReference type="SAM" id="Phobius"/>
    </source>
</evidence>
<dbReference type="AlphaFoldDB" id="A0A5J4XBM1"/>
<evidence type="ECO:0000313" key="3">
    <source>
        <dbReference type="Proteomes" id="UP000324800"/>
    </source>
</evidence>
<accession>A0A5J4XBM1</accession>
<evidence type="ECO:0000313" key="2">
    <source>
        <dbReference type="EMBL" id="KAA6403899.1"/>
    </source>
</evidence>
<feature type="transmembrane region" description="Helical" evidence="1">
    <location>
        <begin position="21"/>
        <end position="44"/>
    </location>
</feature>